<feature type="region of interest" description="Disordered" evidence="1">
    <location>
        <begin position="776"/>
        <end position="818"/>
    </location>
</feature>
<feature type="region of interest" description="Disordered" evidence="1">
    <location>
        <begin position="645"/>
        <end position="688"/>
    </location>
</feature>
<feature type="compositionally biased region" description="Low complexity" evidence="1">
    <location>
        <begin position="85"/>
        <end position="117"/>
    </location>
</feature>
<dbReference type="EMBL" id="MCFL01000001">
    <property type="protein sequence ID" value="ORZ41260.1"/>
    <property type="molecule type" value="Genomic_DNA"/>
</dbReference>
<feature type="compositionally biased region" description="Low complexity" evidence="1">
    <location>
        <begin position="550"/>
        <end position="570"/>
    </location>
</feature>
<feature type="compositionally biased region" description="Basic residues" evidence="1">
    <location>
        <begin position="154"/>
        <end position="178"/>
    </location>
</feature>
<feature type="compositionally biased region" description="Low complexity" evidence="1">
    <location>
        <begin position="602"/>
        <end position="625"/>
    </location>
</feature>
<feature type="region of interest" description="Disordered" evidence="1">
    <location>
        <begin position="1"/>
        <end position="191"/>
    </location>
</feature>
<gene>
    <name evidence="2" type="ORF">BCR44DRAFT_73089</name>
</gene>
<feature type="compositionally biased region" description="Low complexity" evidence="1">
    <location>
        <begin position="876"/>
        <end position="887"/>
    </location>
</feature>
<feature type="compositionally biased region" description="Pro residues" evidence="1">
    <location>
        <begin position="533"/>
        <end position="549"/>
    </location>
</feature>
<feature type="compositionally biased region" description="Low complexity" evidence="1">
    <location>
        <begin position="901"/>
        <end position="958"/>
    </location>
</feature>
<dbReference type="Pfam" id="PF07173">
    <property type="entry name" value="GRDP-like"/>
    <property type="match status" value="1"/>
</dbReference>
<evidence type="ECO:0000256" key="1">
    <source>
        <dbReference type="SAM" id="MobiDB-lite"/>
    </source>
</evidence>
<feature type="compositionally biased region" description="Low complexity" evidence="1">
    <location>
        <begin position="29"/>
        <end position="61"/>
    </location>
</feature>
<dbReference type="AlphaFoldDB" id="A0A1Y2I319"/>
<evidence type="ECO:0000313" key="3">
    <source>
        <dbReference type="Proteomes" id="UP000193411"/>
    </source>
</evidence>
<organism evidence="2 3">
    <name type="scientific">Catenaria anguillulae PL171</name>
    <dbReference type="NCBI Taxonomy" id="765915"/>
    <lineage>
        <taxon>Eukaryota</taxon>
        <taxon>Fungi</taxon>
        <taxon>Fungi incertae sedis</taxon>
        <taxon>Blastocladiomycota</taxon>
        <taxon>Blastocladiomycetes</taxon>
        <taxon>Blastocladiales</taxon>
        <taxon>Catenariaceae</taxon>
        <taxon>Catenaria</taxon>
    </lineage>
</organism>
<protein>
    <submittedName>
        <fullName evidence="2">Uncharacterized protein</fullName>
    </submittedName>
</protein>
<dbReference type="InterPro" id="IPR009836">
    <property type="entry name" value="GRDP-like"/>
</dbReference>
<feature type="region of interest" description="Disordered" evidence="1">
    <location>
        <begin position="876"/>
        <end position="963"/>
    </location>
</feature>
<dbReference type="Proteomes" id="UP000193411">
    <property type="component" value="Unassembled WGS sequence"/>
</dbReference>
<feature type="compositionally biased region" description="Polar residues" evidence="1">
    <location>
        <begin position="495"/>
        <end position="515"/>
    </location>
</feature>
<feature type="compositionally biased region" description="Polar residues" evidence="1">
    <location>
        <begin position="1027"/>
        <end position="1039"/>
    </location>
</feature>
<feature type="compositionally biased region" description="Low complexity" evidence="1">
    <location>
        <begin position="645"/>
        <end position="664"/>
    </location>
</feature>
<reference evidence="2 3" key="1">
    <citation type="submission" date="2016-07" db="EMBL/GenBank/DDBJ databases">
        <title>Pervasive Adenine N6-methylation of Active Genes in Fungi.</title>
        <authorList>
            <consortium name="DOE Joint Genome Institute"/>
            <person name="Mondo S.J."/>
            <person name="Dannebaum R.O."/>
            <person name="Kuo R.C."/>
            <person name="Labutti K."/>
            <person name="Haridas S."/>
            <person name="Kuo A."/>
            <person name="Salamov A."/>
            <person name="Ahrendt S.R."/>
            <person name="Lipzen A."/>
            <person name="Sullivan W."/>
            <person name="Andreopoulos W.B."/>
            <person name="Clum A."/>
            <person name="Lindquist E."/>
            <person name="Daum C."/>
            <person name="Ramamoorthy G.K."/>
            <person name="Gryganskyi A."/>
            <person name="Culley D."/>
            <person name="Magnuson J.K."/>
            <person name="James T.Y."/>
            <person name="O'Malley M.A."/>
            <person name="Stajich J.E."/>
            <person name="Spatafora J.W."/>
            <person name="Visel A."/>
            <person name="Grigoriev I.V."/>
        </authorList>
    </citation>
    <scope>NUCLEOTIDE SEQUENCE [LARGE SCALE GENOMIC DNA]</scope>
    <source>
        <strain evidence="2 3">PL171</strain>
    </source>
</reference>
<comment type="caution">
    <text evidence="2">The sequence shown here is derived from an EMBL/GenBank/DDBJ whole genome shotgun (WGS) entry which is preliminary data.</text>
</comment>
<feature type="compositionally biased region" description="Low complexity" evidence="1">
    <location>
        <begin position="789"/>
        <end position="818"/>
    </location>
</feature>
<feature type="compositionally biased region" description="Polar residues" evidence="1">
    <location>
        <begin position="673"/>
        <end position="682"/>
    </location>
</feature>
<sequence length="1221" mass="128818">MDAHSPSPSPQEEDVSVLAGTPPTPPLPSAQSSQPASMPSSTPSTRPNSIALPPHPAIALPVTATPEPTPRFNLPHAPPRDPHLAAQAAALNEQPASSATATATSTTRAPSPTANTPLPAVHPADHPSRLLSADDPPDSVATTTAPTSPTASRSAHHTNHSHGWISHRRRSRSARARSHTSPLSDTDDADVLHGDHIPDRAWLAQHLDLAAATLDDADAAANDGFGIIVDRVVTSQLLEHHAVVMHQLLHRCRHTDPAVDALYLIRAENRYVKWLFMLERLRAVGDEGLVPAGRIVPPLDVVLMWLAHFTAVRHYVEDVSRLFDDSLLYLSPPLAKIRELLDSDPFGYTHASSERMWTSFTGEDWTLQFDDVSPFYLSCPTCTNDVEVAPANYLRLKLEQGFKGLSCDQCGTVLTASFLSAVRFVNDFKGSLREPNTYVAGTLLNPVSGKPNHYLSKQIVQYLSQAPSVADLYAAVVVPVPSPPHSPALAPQAATPSVPTSEQGSTTAEASTTVNDPLAPTPIRPGSSVTVLAPPPRTHSEPPTSPTFPRPRSAASATTSTPTPPTGSGRRSTDSARSAEARRQQQDLEFVYALSHSLVQRGGTMTRTAPTTSSSSSRDASSGGPTSVGGVGLGLAMAAAADARHNNNNSSNNAGSGSSSSRHNNPNHRRSSFSFWTHTSSPRPAKQSLDPWRDIANVLFRLEVDLYALELEDHRLISWHIRAAIDRMERGYRNLVTPLSLDLIARVRGHWRTTAALIVAWLAYAGAKTPACGPDQGPLDAGLGGREGGLLAPPAGRPGSVHSTSGSDDGGAAAAAAASASANGEGGAADGVPDQDASAAINHHPADAVMAMLPAGMLGIPGLANAPTASASSTAADSASLASSSTFSRKRRTPSSKKKPSSSSDRLSVLVTPASSSTAPSSSPHHPLTSSTLSRSSPLTRTSPPNSPSPTSSRNPRSAQNHPLPAPIALEVAAVAAMANDPPPAMYKLTRSKSATAKLGSAGAAAAARARTRSTPATRARAPTAAQSVPSLHSATSGGSLDDIVLDPESVNTLERTSALPPPVPPLPEYVHPPVANSSSAWAANGDDPAPIPSLLAVVDTQVLAQSTVRYHKFLLLQRAHAGLYSARMALPIDLVLANWTHLMYPPRYIRFSGAYFGRLVTYEFATVQALDAALRNTARKWRRRYGEHVDVGYRPKLSWGDKIAAVVDRFVGRLVSAAPL</sequence>
<feature type="region of interest" description="Disordered" evidence="1">
    <location>
        <begin position="1004"/>
        <end position="1045"/>
    </location>
</feature>
<dbReference type="STRING" id="765915.A0A1Y2I319"/>
<feature type="compositionally biased region" description="Basic residues" evidence="1">
    <location>
        <begin position="888"/>
        <end position="900"/>
    </location>
</feature>
<proteinExistence type="predicted"/>
<accession>A0A1Y2I319</accession>
<feature type="compositionally biased region" description="Low complexity" evidence="1">
    <location>
        <begin position="138"/>
        <end position="153"/>
    </location>
</feature>
<feature type="compositionally biased region" description="Basic and acidic residues" evidence="1">
    <location>
        <begin position="571"/>
        <end position="583"/>
    </location>
</feature>
<evidence type="ECO:0000313" key="2">
    <source>
        <dbReference type="EMBL" id="ORZ41260.1"/>
    </source>
</evidence>
<keyword evidence="3" id="KW-1185">Reference proteome</keyword>
<dbReference type="OrthoDB" id="2684236at2759"/>
<feature type="region of interest" description="Disordered" evidence="1">
    <location>
        <begin position="484"/>
        <end position="583"/>
    </location>
</feature>
<feature type="compositionally biased region" description="Low complexity" evidence="1">
    <location>
        <begin position="1004"/>
        <end position="1026"/>
    </location>
</feature>
<feature type="region of interest" description="Disordered" evidence="1">
    <location>
        <begin position="601"/>
        <end position="629"/>
    </location>
</feature>
<name>A0A1Y2I319_9FUNG</name>